<dbReference type="Proteomes" id="UP001060164">
    <property type="component" value="Chromosome"/>
</dbReference>
<evidence type="ECO:0000256" key="1">
    <source>
        <dbReference type="SAM" id="Phobius"/>
    </source>
</evidence>
<keyword evidence="3" id="KW-1185">Reference proteome</keyword>
<gene>
    <name evidence="2" type="ORF">NQ502_17665</name>
</gene>
<organism evidence="2 3">
    <name type="scientific">Ruminococcus gauvreauii</name>
    <dbReference type="NCBI Taxonomy" id="438033"/>
    <lineage>
        <taxon>Bacteria</taxon>
        <taxon>Bacillati</taxon>
        <taxon>Bacillota</taxon>
        <taxon>Clostridia</taxon>
        <taxon>Eubacteriales</taxon>
        <taxon>Oscillospiraceae</taxon>
        <taxon>Ruminococcus</taxon>
    </lineage>
</organism>
<name>A0ABY5VF40_9FIRM</name>
<reference evidence="2" key="1">
    <citation type="journal article" date="2022" name="Cell">
        <title>Design, construction, and in vivo augmentation of a complex gut microbiome.</title>
        <authorList>
            <person name="Cheng A.G."/>
            <person name="Ho P.Y."/>
            <person name="Aranda-Diaz A."/>
            <person name="Jain S."/>
            <person name="Yu F.B."/>
            <person name="Meng X."/>
            <person name="Wang M."/>
            <person name="Iakiviak M."/>
            <person name="Nagashima K."/>
            <person name="Zhao A."/>
            <person name="Murugkar P."/>
            <person name="Patil A."/>
            <person name="Atabakhsh K."/>
            <person name="Weakley A."/>
            <person name="Yan J."/>
            <person name="Brumbaugh A.R."/>
            <person name="Higginbottom S."/>
            <person name="Dimas A."/>
            <person name="Shiver A.L."/>
            <person name="Deutschbauer A."/>
            <person name="Neff N."/>
            <person name="Sonnenburg J.L."/>
            <person name="Huang K.C."/>
            <person name="Fischbach M.A."/>
        </authorList>
    </citation>
    <scope>NUCLEOTIDE SEQUENCE</scope>
    <source>
        <strain evidence="2">DSM 19829</strain>
    </source>
</reference>
<keyword evidence="1" id="KW-0812">Transmembrane</keyword>
<evidence type="ECO:0000313" key="2">
    <source>
        <dbReference type="EMBL" id="UWP59170.1"/>
    </source>
</evidence>
<dbReference type="EMBL" id="CP102290">
    <property type="protein sequence ID" value="UWP59170.1"/>
    <property type="molecule type" value="Genomic_DNA"/>
</dbReference>
<feature type="transmembrane region" description="Helical" evidence="1">
    <location>
        <begin position="12"/>
        <end position="40"/>
    </location>
</feature>
<sequence length="221" mass="24924">MKKKTLTKKDGSALLVAIIIMAVVMMLSLALMLVSFNLYATASRQQNTAQCKELAQSLSKELRSEVTIPPFDSYADQRAAYEAGRYPIWFYLRYNIWQSSWVSYDAELPGQTAKFAHRYFKLTPSDSASDAAQLMDNISILMYWEAEEGADKTDTELIVQVSCEKGKQKSVITTTYVLNVAEKLYEDAPAEDEDPFNSAVNPKRNTIKPGEIWSWGEGTME</sequence>
<keyword evidence="1" id="KW-1133">Transmembrane helix</keyword>
<accession>A0ABY5VF40</accession>
<keyword evidence="1" id="KW-0472">Membrane</keyword>
<dbReference type="RefSeq" id="WP_148511926.1">
    <property type="nucleotide sequence ID" value="NZ_CABLBR010000014.1"/>
</dbReference>
<proteinExistence type="predicted"/>
<evidence type="ECO:0000313" key="3">
    <source>
        <dbReference type="Proteomes" id="UP001060164"/>
    </source>
</evidence>
<evidence type="ECO:0008006" key="4">
    <source>
        <dbReference type="Google" id="ProtNLM"/>
    </source>
</evidence>
<protein>
    <recommendedName>
        <fullName evidence="4">Type II secretion system protein</fullName>
    </recommendedName>
</protein>